<protein>
    <recommendedName>
        <fullName evidence="3">PiggyBac transposable element-derived protein domain-containing protein</fullName>
    </recommendedName>
</protein>
<reference evidence="1" key="1">
    <citation type="submission" date="2021-01" db="EMBL/GenBank/DDBJ databases">
        <authorList>
            <consortium name="Genoscope - CEA"/>
            <person name="William W."/>
        </authorList>
    </citation>
    <scope>NUCLEOTIDE SEQUENCE</scope>
</reference>
<evidence type="ECO:0000313" key="2">
    <source>
        <dbReference type="Proteomes" id="UP000683925"/>
    </source>
</evidence>
<evidence type="ECO:0008006" key="3">
    <source>
        <dbReference type="Google" id="ProtNLM"/>
    </source>
</evidence>
<dbReference type="OrthoDB" id="304889at2759"/>
<dbReference type="Proteomes" id="UP000683925">
    <property type="component" value="Unassembled WGS sequence"/>
</dbReference>
<evidence type="ECO:0000313" key="1">
    <source>
        <dbReference type="EMBL" id="CAD8207576.1"/>
    </source>
</evidence>
<dbReference type="EMBL" id="CAJJDP010000142">
    <property type="protein sequence ID" value="CAD8207576.1"/>
    <property type="molecule type" value="Genomic_DNA"/>
</dbReference>
<dbReference type="OMA" id="ESCHKYY"/>
<name>A0A8S1Y1E8_PAROT</name>
<gene>
    <name evidence="1" type="ORF">POCTA_138.1.T1410106</name>
</gene>
<sequence length="369" mass="43885">MSSSADVAYIMDRVESELYLKLAGLSQIQLSNKYEPQEIRYVSIIVFQRFITEINSIFLYAYDSNSSTIIKQQQYDVGQFKSDPDKYHEAIKYFIDQILAISYQVCLHFKNYGQDFVEGKFETIQQALKLFELFELRCTGSKIFIWMKNTEKETSQNGYLTISYSNQLVILKYEQENQELEEYRKFTLNQLKKVDDVHEKFVKQLDQNEQHVKMYNIYSLIKDVTQIHDIPNSIYYLARLLVNLPKNTCQETDKMIFNLQLIQQNQQPKKYTKLKNKTIQQVISTHLAPFKDDKNLHFPMKGPHSQKCKVCQKNKNHKVHKSSFICESCHKYYKINVTLCTNKCFKQFHLNPAYYLRRSRFKSKVKIEE</sequence>
<comment type="caution">
    <text evidence="1">The sequence shown here is derived from an EMBL/GenBank/DDBJ whole genome shotgun (WGS) entry which is preliminary data.</text>
</comment>
<proteinExistence type="predicted"/>
<keyword evidence="2" id="KW-1185">Reference proteome</keyword>
<organism evidence="1 2">
    <name type="scientific">Paramecium octaurelia</name>
    <dbReference type="NCBI Taxonomy" id="43137"/>
    <lineage>
        <taxon>Eukaryota</taxon>
        <taxon>Sar</taxon>
        <taxon>Alveolata</taxon>
        <taxon>Ciliophora</taxon>
        <taxon>Intramacronucleata</taxon>
        <taxon>Oligohymenophorea</taxon>
        <taxon>Peniculida</taxon>
        <taxon>Parameciidae</taxon>
        <taxon>Paramecium</taxon>
    </lineage>
</organism>
<accession>A0A8S1Y1E8</accession>
<dbReference type="AlphaFoldDB" id="A0A8S1Y1E8"/>